<feature type="region of interest" description="Disordered" evidence="2">
    <location>
        <begin position="537"/>
        <end position="557"/>
    </location>
</feature>
<feature type="region of interest" description="Disordered" evidence="2">
    <location>
        <begin position="1"/>
        <end position="58"/>
    </location>
</feature>
<keyword evidence="1" id="KW-0175">Coiled coil</keyword>
<evidence type="ECO:0000256" key="1">
    <source>
        <dbReference type="SAM" id="Coils"/>
    </source>
</evidence>
<sequence length="585" mass="65515">VFCGRASGTAGSSGRKRLHRRPGYMRGEQSRIQSASQEEEEEEEEEEDGRTTCMRNGKSVRHADIPDATCAQRLTPAVKVSLMSQLQPDKLACTSCKSKSFLCCVTRHLPPLDCSSVNSHLGQSSTPQKELRLSPSPALHPPPEDSFNSSFSFIQQSLSSSQRTDAITTPTREPGPLNPSKTLSSDHAEREELSLGGRFWLPDCDSRPVDIEVTSSLSVDSDTASASSVTSGYESATPASEHGWDNLVKKYEGVLQDCLQNNRTHTKIESMMLKLQRLQQKAILDDDYDAAERFGKKLEELCRERGALQLGLPSRQPSVALFLERLRQVVHSALQRSDCSQQPDAGERSDSSQGPLQRRERLIQEKRLVEEEIVELERRLAELKDRSRCLEQQIQQEEQQVEAEELEGSVLRSCTVAQLRDMSRTLQDLVTSENRTQISVSPPPSMLRLQEQEQALNLSIKEATAKVVMSQRLGSSLRRKVSETETQLLALHEAKLAAISGNDFSSAKELKAEMKAVYLERDRLEALAKRLHSLSSGSSQELARMKEQRQQLRQELEQREVQHGESLLCCRVFNTTESNKSPSLF</sequence>
<dbReference type="GO" id="GO:0005815">
    <property type="term" value="C:microtubule organizing center"/>
    <property type="evidence" value="ECO:0007669"/>
    <property type="project" value="TreeGrafter"/>
</dbReference>
<feature type="compositionally biased region" description="Basic and acidic residues" evidence="2">
    <location>
        <begin position="543"/>
        <end position="557"/>
    </location>
</feature>
<feature type="region of interest" description="Disordered" evidence="2">
    <location>
        <begin position="218"/>
        <end position="240"/>
    </location>
</feature>
<reference evidence="3 4" key="1">
    <citation type="submission" date="2018-03" db="EMBL/GenBank/DDBJ databases">
        <title>Finding Nemo's genes: A chromosome-scale reference assembly of the genome of the orange clownfish Amphiprion percula.</title>
        <authorList>
            <person name="Lehmann R."/>
        </authorList>
    </citation>
    <scope>NUCLEOTIDE SEQUENCE</scope>
</reference>
<dbReference type="GO" id="GO:0060271">
    <property type="term" value="P:cilium assembly"/>
    <property type="evidence" value="ECO:0007669"/>
    <property type="project" value="TreeGrafter"/>
</dbReference>
<dbReference type="GO" id="GO:0045111">
    <property type="term" value="C:intermediate filament cytoskeleton"/>
    <property type="evidence" value="ECO:0007669"/>
    <property type="project" value="TreeGrafter"/>
</dbReference>
<feature type="compositionally biased region" description="Low complexity" evidence="2">
    <location>
        <begin position="218"/>
        <end position="231"/>
    </location>
</feature>
<feature type="coiled-coil region" evidence="1">
    <location>
        <begin position="359"/>
        <end position="407"/>
    </location>
</feature>
<accession>A0A3P8UET0</accession>
<dbReference type="AlphaFoldDB" id="A0A3P8UET0"/>
<feature type="compositionally biased region" description="Basic residues" evidence="2">
    <location>
        <begin position="14"/>
        <end position="23"/>
    </location>
</feature>
<dbReference type="Proteomes" id="UP000265080">
    <property type="component" value="Chromosome 20"/>
</dbReference>
<dbReference type="PANTHER" id="PTHR14332">
    <property type="entry name" value="DISRUPTED IN SCHIZOPHRENIA 1 PROTEIN"/>
    <property type="match status" value="1"/>
</dbReference>
<protein>
    <submittedName>
        <fullName evidence="3">DISC1 scaffold protein</fullName>
    </submittedName>
</protein>
<evidence type="ECO:0000256" key="2">
    <source>
        <dbReference type="SAM" id="MobiDB-lite"/>
    </source>
</evidence>
<feature type="region of interest" description="Disordered" evidence="2">
    <location>
        <begin position="335"/>
        <end position="359"/>
    </location>
</feature>
<dbReference type="GO" id="GO:0001764">
    <property type="term" value="P:neuron migration"/>
    <property type="evidence" value="ECO:0007669"/>
    <property type="project" value="TreeGrafter"/>
</dbReference>
<reference evidence="3" key="2">
    <citation type="submission" date="2025-08" db="UniProtKB">
        <authorList>
            <consortium name="Ensembl"/>
        </authorList>
    </citation>
    <scope>IDENTIFICATION</scope>
</reference>
<name>A0A3P8UET0_AMPPE</name>
<dbReference type="GeneTree" id="ENSGT00390000006176"/>
<organism evidence="3 4">
    <name type="scientific">Amphiprion percula</name>
    <name type="common">Orange clownfish</name>
    <name type="synonym">Lutjanus percula</name>
    <dbReference type="NCBI Taxonomy" id="161767"/>
    <lineage>
        <taxon>Eukaryota</taxon>
        <taxon>Metazoa</taxon>
        <taxon>Chordata</taxon>
        <taxon>Craniata</taxon>
        <taxon>Vertebrata</taxon>
        <taxon>Euteleostomi</taxon>
        <taxon>Actinopterygii</taxon>
        <taxon>Neopterygii</taxon>
        <taxon>Teleostei</taxon>
        <taxon>Neoteleostei</taxon>
        <taxon>Acanthomorphata</taxon>
        <taxon>Ovalentaria</taxon>
        <taxon>Pomacentridae</taxon>
        <taxon>Amphiprion</taxon>
    </lineage>
</organism>
<feature type="compositionally biased region" description="Acidic residues" evidence="2">
    <location>
        <begin position="37"/>
        <end position="48"/>
    </location>
</feature>
<feature type="region of interest" description="Disordered" evidence="2">
    <location>
        <begin position="160"/>
        <end position="188"/>
    </location>
</feature>
<evidence type="ECO:0000313" key="4">
    <source>
        <dbReference type="Proteomes" id="UP000265080"/>
    </source>
</evidence>
<dbReference type="PANTHER" id="PTHR14332:SF3">
    <property type="entry name" value="DISRUPTED IN SCHIZOPHRENIA 1 PROTEIN"/>
    <property type="match status" value="1"/>
</dbReference>
<feature type="region of interest" description="Disordered" evidence="2">
    <location>
        <begin position="115"/>
        <end position="147"/>
    </location>
</feature>
<evidence type="ECO:0000313" key="3">
    <source>
        <dbReference type="Ensembl" id="ENSAPEP00000034083.1"/>
    </source>
</evidence>
<reference evidence="3" key="3">
    <citation type="submission" date="2025-09" db="UniProtKB">
        <authorList>
            <consortium name="Ensembl"/>
        </authorList>
    </citation>
    <scope>IDENTIFICATION</scope>
</reference>
<dbReference type="Ensembl" id="ENSAPET00000034970.1">
    <property type="protein sequence ID" value="ENSAPEP00000034083.1"/>
    <property type="gene ID" value="ENSAPEG00000024177.1"/>
</dbReference>
<keyword evidence="4" id="KW-1185">Reference proteome</keyword>
<dbReference type="GO" id="GO:0005874">
    <property type="term" value="C:microtubule"/>
    <property type="evidence" value="ECO:0007669"/>
    <property type="project" value="TreeGrafter"/>
</dbReference>
<proteinExistence type="predicted"/>
<feature type="compositionally biased region" description="Low complexity" evidence="2">
    <location>
        <begin position="1"/>
        <end position="13"/>
    </location>
</feature>
<dbReference type="InterPro" id="IPR026081">
    <property type="entry name" value="DISC1"/>
</dbReference>
<feature type="compositionally biased region" description="Polar residues" evidence="2">
    <location>
        <begin position="115"/>
        <end position="128"/>
    </location>
</feature>